<dbReference type="Proteomes" id="UP000001018">
    <property type="component" value="Chromosome"/>
</dbReference>
<dbReference type="SUPFAM" id="SSF52540">
    <property type="entry name" value="P-loop containing nucleoside triphosphate hydrolases"/>
    <property type="match status" value="1"/>
</dbReference>
<gene>
    <name evidence="3" type="ordered locus">Saci_0472</name>
</gene>
<feature type="region of interest" description="Disordered" evidence="1">
    <location>
        <begin position="1"/>
        <end position="62"/>
    </location>
</feature>
<dbReference type="Gene3D" id="3.40.50.300">
    <property type="entry name" value="P-loop containing nucleotide triphosphate hydrolases"/>
    <property type="match status" value="1"/>
</dbReference>
<dbReference type="InterPro" id="IPR027417">
    <property type="entry name" value="P-loop_NTPase"/>
</dbReference>
<sequence length="644" mass="72508">MSAKNDSESRVNKSFDSTQQPNISEQAGSIAPQQTSDSSAPQQAQQSNIPSQPSNQASVQQVSQSQQQTYYIGKVIISKDTPAKHNEFWVWTKSHIDIEVGSSFVIVEDPSASNRKYIVGLVVDSMTMSTSENGIAEYFSSGVGEPLINPPIEPRVITFYKVRVISREPSITKPAESRMLVRLASQNDIDRLNSIIKPEYRVLAGFLYNFTNPLDSNSWIPIYFDSTYLAGKQGAHVMITGKTGLATKTSYALFLIPNFLQHAKMNNKRVAAVLFNVKQCDLFNLHNLLLYKDWDSLYSTIKNLFGNRTDLAEYNIGMWKRIKELYNLSKPSDLIPKDSSGRPMLYYYTYAGDNICSSQISNAANILLQQTIPTYSYGLMDLGIPELITALSNGKYDTMSEPQRVAISLLARKVIPELKEEISFDKLLNDANKQRSIFMKLLTNNVDERTVPVIIRYLIDFVGTNRNIGLELQNAHGNPIKDTNIHEGINIIQLNGLSDTMQNIVFSSVLRTLMNIQQDQNNNRRFDYIIVFVDELNKFAPKRGESPIKDLIVDIAARARSLNIGLIGAQQFASRIETQVYGNASTYVVGNTDAAELKEDEYKAFSDFKDMIYQLQKGQMVIYQPSTFISPIKIRFPVIPYDVS</sequence>
<dbReference type="InterPro" id="IPR002789">
    <property type="entry name" value="HerA_central"/>
</dbReference>
<dbReference type="EMBL" id="CP000077">
    <property type="protein sequence ID" value="AAY79878.1"/>
    <property type="molecule type" value="Genomic_DNA"/>
</dbReference>
<dbReference type="PANTHER" id="PTHR30121">
    <property type="entry name" value="UNCHARACTERIZED PROTEIN YJGR-RELATED"/>
    <property type="match status" value="1"/>
</dbReference>
<accession>Q4JBF1</accession>
<organism evidence="3 4">
    <name type="scientific">Sulfolobus acidocaldarius (strain ATCC 33909 / DSM 639 / JCM 8929 / NBRC 15157 / NCIMB 11770)</name>
    <dbReference type="NCBI Taxonomy" id="330779"/>
    <lineage>
        <taxon>Archaea</taxon>
        <taxon>Thermoproteota</taxon>
        <taxon>Thermoprotei</taxon>
        <taxon>Sulfolobales</taxon>
        <taxon>Sulfolobaceae</taxon>
        <taxon>Sulfolobus</taxon>
    </lineage>
</organism>
<evidence type="ECO:0000256" key="1">
    <source>
        <dbReference type="SAM" id="MobiDB-lite"/>
    </source>
</evidence>
<dbReference type="InterPro" id="IPR051162">
    <property type="entry name" value="T4SS_component"/>
</dbReference>
<feature type="compositionally biased region" description="Basic and acidic residues" evidence="1">
    <location>
        <begin position="1"/>
        <end position="13"/>
    </location>
</feature>
<dbReference type="HOGENOM" id="CLU_031028_0_0_2"/>
<protein>
    <recommendedName>
        <fullName evidence="2">Helicase HerA central domain-containing protein</fullName>
    </recommendedName>
</protein>
<proteinExistence type="predicted"/>
<feature type="compositionally biased region" description="Low complexity" evidence="1">
    <location>
        <begin position="31"/>
        <end position="62"/>
    </location>
</feature>
<feature type="domain" description="Helicase HerA central" evidence="2">
    <location>
        <begin position="371"/>
        <end position="512"/>
    </location>
</feature>
<reference evidence="3 4" key="1">
    <citation type="journal article" date="2005" name="J. Bacteriol.">
        <title>The genome of Sulfolobus acidocaldarius, a model organism of the Crenarchaeota.</title>
        <authorList>
            <person name="Chen L."/>
            <person name="Brugger K."/>
            <person name="Skovgaard M."/>
            <person name="Redder P."/>
            <person name="She Q."/>
            <person name="Torarinsson E."/>
            <person name="Greve B."/>
            <person name="Awayez M."/>
            <person name="Zibat A."/>
            <person name="Klenk H.-P."/>
            <person name="Garrett R.A."/>
        </authorList>
    </citation>
    <scope>NUCLEOTIDE SEQUENCE [LARGE SCALE GENOMIC DNA]</scope>
    <source>
        <strain evidence="4">ATCC 33909 / DSM 639 / JCM 8929 / NBRC 15157 / NCIMB 11770</strain>
    </source>
</reference>
<dbReference type="AlphaFoldDB" id="Q4JBF1"/>
<dbReference type="eggNOG" id="arCOG00280">
    <property type="taxonomic scope" value="Archaea"/>
</dbReference>
<feature type="compositionally biased region" description="Polar residues" evidence="1">
    <location>
        <begin position="14"/>
        <end position="27"/>
    </location>
</feature>
<keyword evidence="4" id="KW-1185">Reference proteome</keyword>
<dbReference type="GeneID" id="78440818"/>
<dbReference type="Pfam" id="PF01935">
    <property type="entry name" value="DUF87"/>
    <property type="match status" value="1"/>
</dbReference>
<dbReference type="KEGG" id="sai:Saci_0472"/>
<evidence type="ECO:0000313" key="3">
    <source>
        <dbReference type="EMBL" id="AAY79878.1"/>
    </source>
</evidence>
<dbReference type="RefSeq" id="WP_011277380.1">
    <property type="nucleotide sequence ID" value="NC_007181.1"/>
</dbReference>
<evidence type="ECO:0000259" key="2">
    <source>
        <dbReference type="Pfam" id="PF01935"/>
    </source>
</evidence>
<dbReference type="STRING" id="330779.Saci_0472"/>
<dbReference type="PATRIC" id="fig|330779.12.peg.465"/>
<name>Q4JBF1_SULAC</name>
<dbReference type="PANTHER" id="PTHR30121:SF6">
    <property type="entry name" value="SLR6007 PROTEIN"/>
    <property type="match status" value="1"/>
</dbReference>
<evidence type="ECO:0000313" key="4">
    <source>
        <dbReference type="Proteomes" id="UP000001018"/>
    </source>
</evidence>